<feature type="transmembrane region" description="Helical" evidence="8">
    <location>
        <begin position="57"/>
        <end position="77"/>
    </location>
</feature>
<evidence type="ECO:0000256" key="7">
    <source>
        <dbReference type="ARBA" id="ARBA00023136"/>
    </source>
</evidence>
<dbReference type="RefSeq" id="WP_160935317.1">
    <property type="nucleotide sequence ID" value="NZ_SNVJ01000002.1"/>
</dbReference>
<dbReference type="PROSITE" id="PS00216">
    <property type="entry name" value="SUGAR_TRANSPORT_1"/>
    <property type="match status" value="2"/>
</dbReference>
<feature type="transmembrane region" description="Helical" evidence="8">
    <location>
        <begin position="259"/>
        <end position="280"/>
    </location>
</feature>
<feature type="domain" description="Major facilitator superfamily (MFS) profile" evidence="9">
    <location>
        <begin position="19"/>
        <end position="402"/>
    </location>
</feature>
<feature type="transmembrane region" description="Helical" evidence="8">
    <location>
        <begin position="147"/>
        <end position="169"/>
    </location>
</feature>
<comment type="subcellular location">
    <subcellularLocation>
        <location evidence="1">Cell membrane</location>
        <topology evidence="1">Multi-pass membrane protein</topology>
    </subcellularLocation>
</comment>
<feature type="transmembrane region" description="Helical" evidence="8">
    <location>
        <begin position="292"/>
        <end position="308"/>
    </location>
</feature>
<feature type="transmembrane region" description="Helical" evidence="8">
    <location>
        <begin position="314"/>
        <end position="338"/>
    </location>
</feature>
<dbReference type="Pfam" id="PF07690">
    <property type="entry name" value="MFS_1"/>
    <property type="match status" value="1"/>
</dbReference>
<evidence type="ECO:0000259" key="9">
    <source>
        <dbReference type="PROSITE" id="PS50850"/>
    </source>
</evidence>
<feature type="transmembrane region" description="Helical" evidence="8">
    <location>
        <begin position="350"/>
        <end position="371"/>
    </location>
</feature>
<evidence type="ECO:0000256" key="8">
    <source>
        <dbReference type="SAM" id="Phobius"/>
    </source>
</evidence>
<feature type="transmembrane region" description="Helical" evidence="8">
    <location>
        <begin position="175"/>
        <end position="194"/>
    </location>
</feature>
<dbReference type="Gene3D" id="1.20.1250.20">
    <property type="entry name" value="MFS general substrate transporter like domains"/>
    <property type="match status" value="1"/>
</dbReference>
<accession>A0A845B4S3</accession>
<evidence type="ECO:0000256" key="4">
    <source>
        <dbReference type="ARBA" id="ARBA00022475"/>
    </source>
</evidence>
<evidence type="ECO:0000256" key="5">
    <source>
        <dbReference type="ARBA" id="ARBA00022692"/>
    </source>
</evidence>
<dbReference type="GO" id="GO:0022857">
    <property type="term" value="F:transmembrane transporter activity"/>
    <property type="evidence" value="ECO:0007669"/>
    <property type="project" value="InterPro"/>
</dbReference>
<dbReference type="OrthoDB" id="63984at2"/>
<evidence type="ECO:0000313" key="11">
    <source>
        <dbReference type="Proteomes" id="UP000460715"/>
    </source>
</evidence>
<feature type="transmembrane region" description="Helical" evidence="8">
    <location>
        <begin position="114"/>
        <end position="135"/>
    </location>
</feature>
<keyword evidence="7 8" id="KW-0472">Membrane</keyword>
<keyword evidence="3" id="KW-0813">Transport</keyword>
<dbReference type="AlphaFoldDB" id="A0A845B4S3"/>
<evidence type="ECO:0000256" key="1">
    <source>
        <dbReference type="ARBA" id="ARBA00004651"/>
    </source>
</evidence>
<dbReference type="GO" id="GO:0005886">
    <property type="term" value="C:plasma membrane"/>
    <property type="evidence" value="ECO:0007669"/>
    <property type="project" value="UniProtKB-SubCell"/>
</dbReference>
<dbReference type="InterPro" id="IPR011701">
    <property type="entry name" value="MFS"/>
</dbReference>
<dbReference type="InterPro" id="IPR005829">
    <property type="entry name" value="Sugar_transporter_CS"/>
</dbReference>
<evidence type="ECO:0000256" key="3">
    <source>
        <dbReference type="ARBA" id="ARBA00022448"/>
    </source>
</evidence>
<sequence>MNSAPASEATPYIQRGTAAFRRTNLAFVCAGFATFALLYCAQPLLPAFSAAFRVSPAASSLALSVPTAVMAFCMLVASAVSEALGRKPVMIASVVVSALLTVAAAFAPGWESFLVLRALFGVALSGLPAVAMAFISEEVEPQSSGFAMGLYISGTALGGLSGRILAGLLLDFGGWNWAVGGIGALGVAAALVFWQSLPDSRHFRPRPLSWSGLATNFAVHLRDGGLRWLFLEGFLFMGSFVTIYNYVGFRLLAPPFSLAHSTVAMVFGVYLVGIGSSTFIGGLADRFGRRRMLWATVLIMLAGLALTLPASLPLIILGMALLTFGFFGCHSLASSWVGRRALTAKAQASSLYLFAYYMGASVMGVLGGLAWASGRWAGVGALVGGCLLLAFLVAVLFLARLPPVKQ</sequence>
<dbReference type="PANTHER" id="PTHR43271:SF1">
    <property type="entry name" value="INNER MEMBRANE TRANSPORT PROTEIN YNFM"/>
    <property type="match status" value="1"/>
</dbReference>
<keyword evidence="6 8" id="KW-1133">Transmembrane helix</keyword>
<organism evidence="10 11">
    <name type="scientific">Teichococcus coralli</name>
    <dbReference type="NCBI Taxonomy" id="2545983"/>
    <lineage>
        <taxon>Bacteria</taxon>
        <taxon>Pseudomonadati</taxon>
        <taxon>Pseudomonadota</taxon>
        <taxon>Alphaproteobacteria</taxon>
        <taxon>Acetobacterales</taxon>
        <taxon>Roseomonadaceae</taxon>
        <taxon>Roseomonas</taxon>
    </lineage>
</organism>
<keyword evidence="4" id="KW-1003">Cell membrane</keyword>
<dbReference type="CDD" id="cd17324">
    <property type="entry name" value="MFS_NepI_like"/>
    <property type="match status" value="1"/>
</dbReference>
<name>A0A845B4S3_9PROT</name>
<dbReference type="SUPFAM" id="SSF103473">
    <property type="entry name" value="MFS general substrate transporter"/>
    <property type="match status" value="1"/>
</dbReference>
<evidence type="ECO:0000256" key="6">
    <source>
        <dbReference type="ARBA" id="ARBA00022989"/>
    </source>
</evidence>
<keyword evidence="5 8" id="KW-0812">Transmembrane</keyword>
<dbReference type="PROSITE" id="PS50850">
    <property type="entry name" value="MFS"/>
    <property type="match status" value="1"/>
</dbReference>
<feature type="transmembrane region" description="Helical" evidence="8">
    <location>
        <begin position="25"/>
        <end position="45"/>
    </location>
</feature>
<dbReference type="InterPro" id="IPR036259">
    <property type="entry name" value="MFS_trans_sf"/>
</dbReference>
<feature type="transmembrane region" description="Helical" evidence="8">
    <location>
        <begin position="89"/>
        <end position="108"/>
    </location>
</feature>
<comment type="caution">
    <text evidence="10">The sequence shown here is derived from an EMBL/GenBank/DDBJ whole genome shotgun (WGS) entry which is preliminary data.</text>
</comment>
<dbReference type="PANTHER" id="PTHR43271">
    <property type="entry name" value="BLL2771 PROTEIN"/>
    <property type="match status" value="1"/>
</dbReference>
<keyword evidence="11" id="KW-1185">Reference proteome</keyword>
<evidence type="ECO:0000313" key="10">
    <source>
        <dbReference type="EMBL" id="MXP62191.1"/>
    </source>
</evidence>
<proteinExistence type="inferred from homology"/>
<dbReference type="Proteomes" id="UP000460715">
    <property type="component" value="Unassembled WGS sequence"/>
</dbReference>
<dbReference type="EMBL" id="SNVJ01000002">
    <property type="protein sequence ID" value="MXP62191.1"/>
    <property type="molecule type" value="Genomic_DNA"/>
</dbReference>
<feature type="transmembrane region" description="Helical" evidence="8">
    <location>
        <begin position="228"/>
        <end position="247"/>
    </location>
</feature>
<reference evidence="10 11" key="1">
    <citation type="submission" date="2019-03" db="EMBL/GenBank/DDBJ databases">
        <title>Roseomonas sp. a novel Roseomonas species isolated from Sea whip Gorgonian.</title>
        <authorList>
            <person name="Li F."/>
            <person name="Pan X."/>
            <person name="Huang S."/>
            <person name="Li Z."/>
            <person name="Meng B."/>
        </authorList>
    </citation>
    <scope>NUCLEOTIDE SEQUENCE [LARGE SCALE GENOMIC DNA]</scope>
    <source>
        <strain evidence="10 11">M0104</strain>
    </source>
</reference>
<feature type="transmembrane region" description="Helical" evidence="8">
    <location>
        <begin position="377"/>
        <end position="399"/>
    </location>
</feature>
<dbReference type="InterPro" id="IPR020846">
    <property type="entry name" value="MFS_dom"/>
</dbReference>
<evidence type="ECO:0000256" key="2">
    <source>
        <dbReference type="ARBA" id="ARBA00008335"/>
    </source>
</evidence>
<protein>
    <submittedName>
        <fullName evidence="10">MFS transporter</fullName>
    </submittedName>
</protein>
<gene>
    <name evidence="10" type="ORF">E0493_02340</name>
</gene>
<comment type="similarity">
    <text evidence="2">Belongs to the major facilitator superfamily.</text>
</comment>